<reference evidence="3" key="1">
    <citation type="submission" date="2021-05" db="EMBL/GenBank/DDBJ databases">
        <title>Genome of Sphingobium sp. strain.</title>
        <authorList>
            <person name="Fan R."/>
        </authorList>
    </citation>
    <scope>NUCLEOTIDE SEQUENCE</scope>
    <source>
        <strain evidence="3">H33</strain>
    </source>
</reference>
<dbReference type="AlphaFoldDB" id="A0A9X1DDR1"/>
<feature type="modified residue" description="4-aspartylphosphate" evidence="1">
    <location>
        <position position="61"/>
    </location>
</feature>
<dbReference type="SUPFAM" id="SSF52172">
    <property type="entry name" value="CheY-like"/>
    <property type="match status" value="1"/>
</dbReference>
<dbReference type="PROSITE" id="PS50110">
    <property type="entry name" value="RESPONSE_REGULATORY"/>
    <property type="match status" value="1"/>
</dbReference>
<gene>
    <name evidence="3" type="ORF">KK488_13910</name>
</gene>
<dbReference type="SMART" id="SM00448">
    <property type="entry name" value="REC"/>
    <property type="match status" value="1"/>
</dbReference>
<dbReference type="InterPro" id="IPR011006">
    <property type="entry name" value="CheY-like_superfamily"/>
</dbReference>
<dbReference type="EMBL" id="JAHGAW010000009">
    <property type="protein sequence ID" value="MBT2188045.1"/>
    <property type="molecule type" value="Genomic_DNA"/>
</dbReference>
<evidence type="ECO:0000259" key="2">
    <source>
        <dbReference type="PROSITE" id="PS50110"/>
    </source>
</evidence>
<dbReference type="RefSeq" id="WP_214624305.1">
    <property type="nucleotide sequence ID" value="NZ_JAHGAW010000009.1"/>
</dbReference>
<keyword evidence="4" id="KW-1185">Reference proteome</keyword>
<feature type="domain" description="Response regulatory" evidence="2">
    <location>
        <begin position="11"/>
        <end position="121"/>
    </location>
</feature>
<protein>
    <submittedName>
        <fullName evidence="3">Response regulator</fullName>
    </submittedName>
</protein>
<dbReference type="Gene3D" id="3.40.50.2300">
    <property type="match status" value="1"/>
</dbReference>
<proteinExistence type="predicted"/>
<name>A0A9X1DDR1_9SPHN</name>
<sequence length="121" mass="12945">MAPAPSAPSLTILVVEDEPIIALNTEMMLSTIGFENVEVVGSVAEAMALIDRLSIEFAILDFSLGSETSIPVAVRLCEEKVPIVITTGFEEVDLPPACAGTPILRKPYRLGELETVVASFR</sequence>
<dbReference type="InterPro" id="IPR001789">
    <property type="entry name" value="Sig_transdc_resp-reg_receiver"/>
</dbReference>
<organism evidence="3 4">
    <name type="scientific">Sphingobium nicotianae</name>
    <dbReference type="NCBI Taxonomy" id="2782607"/>
    <lineage>
        <taxon>Bacteria</taxon>
        <taxon>Pseudomonadati</taxon>
        <taxon>Pseudomonadota</taxon>
        <taxon>Alphaproteobacteria</taxon>
        <taxon>Sphingomonadales</taxon>
        <taxon>Sphingomonadaceae</taxon>
        <taxon>Sphingobium</taxon>
    </lineage>
</organism>
<evidence type="ECO:0000313" key="3">
    <source>
        <dbReference type="EMBL" id="MBT2188045.1"/>
    </source>
</evidence>
<dbReference type="Pfam" id="PF00072">
    <property type="entry name" value="Response_reg"/>
    <property type="match status" value="1"/>
</dbReference>
<dbReference type="Proteomes" id="UP001138757">
    <property type="component" value="Unassembled WGS sequence"/>
</dbReference>
<keyword evidence="1" id="KW-0597">Phosphoprotein</keyword>
<comment type="caution">
    <text evidence="3">The sequence shown here is derived from an EMBL/GenBank/DDBJ whole genome shotgun (WGS) entry which is preliminary data.</text>
</comment>
<evidence type="ECO:0000256" key="1">
    <source>
        <dbReference type="PROSITE-ProRule" id="PRU00169"/>
    </source>
</evidence>
<evidence type="ECO:0000313" key="4">
    <source>
        <dbReference type="Proteomes" id="UP001138757"/>
    </source>
</evidence>
<dbReference type="GO" id="GO:0000160">
    <property type="term" value="P:phosphorelay signal transduction system"/>
    <property type="evidence" value="ECO:0007669"/>
    <property type="project" value="InterPro"/>
</dbReference>
<accession>A0A9X1DDR1</accession>